<proteinExistence type="predicted"/>
<dbReference type="InterPro" id="IPR052204">
    <property type="entry name" value="PpiC/parvulin_rotamase"/>
</dbReference>
<feature type="chain" id="PRO_5009028408" description="Peptidyl-prolyl cis-trans isomerase" evidence="2">
    <location>
        <begin position="25"/>
        <end position="181"/>
    </location>
</feature>
<sequence length="181" mass="19624">MKQSISIIVGVLSVALALTSLVDAFTTVGRSSSLLSTSTSTSSSSSLAPRTTNTRLYFNGDLGSIFRNWGKKCTVSHILIGPESSKTGRGMLKDDATKKLLELKEEINDDFEKFAQIATDYSSCSTYKEGGSMEPFSAGLMFRTFDKIAFEEEVGKVHGPFSTPYGEHLVLIRERTGGGDE</sequence>
<keyword evidence="5" id="KW-1185">Reference proteome</keyword>
<dbReference type="KEGG" id="fcy:FRACYDRAFT_271974"/>
<dbReference type="GO" id="GO:0003755">
    <property type="term" value="F:peptidyl-prolyl cis-trans isomerase activity"/>
    <property type="evidence" value="ECO:0007669"/>
    <property type="project" value="UniProtKB-UniRule"/>
</dbReference>
<dbReference type="OrthoDB" id="1911748at2759"/>
<accession>A0A1E7EMY4</accession>
<dbReference type="PANTHER" id="PTHR43629">
    <property type="entry name" value="PEPTIDYL-PROLYL CIS-TRANS ISOMERASE"/>
    <property type="match status" value="1"/>
</dbReference>
<evidence type="ECO:0000259" key="3">
    <source>
        <dbReference type="PROSITE" id="PS50198"/>
    </source>
</evidence>
<gene>
    <name evidence="4" type="ORF">FRACYDRAFT_271974</name>
</gene>
<dbReference type="EC" id="5.2.1.8" evidence="2"/>
<evidence type="ECO:0000256" key="2">
    <source>
        <dbReference type="RuleBase" id="RU363014"/>
    </source>
</evidence>
<dbReference type="InterPro" id="IPR046357">
    <property type="entry name" value="PPIase_dom_sf"/>
</dbReference>
<dbReference type="Proteomes" id="UP000095751">
    <property type="component" value="Unassembled WGS sequence"/>
</dbReference>
<evidence type="ECO:0000256" key="1">
    <source>
        <dbReference type="PROSITE-ProRule" id="PRU00278"/>
    </source>
</evidence>
<dbReference type="EMBL" id="KV784386">
    <property type="protein sequence ID" value="OEU07298.1"/>
    <property type="molecule type" value="Genomic_DNA"/>
</dbReference>
<dbReference type="InParanoid" id="A0A1E7EMY4"/>
<protein>
    <recommendedName>
        <fullName evidence="2">Peptidyl-prolyl cis-trans isomerase</fullName>
        <ecNumber evidence="2">5.2.1.8</ecNumber>
    </recommendedName>
</protein>
<dbReference type="PANTHER" id="PTHR43629:SF2">
    <property type="entry name" value="RHODANESE-LIKE_PPIC DOMAIN-CONTAINING PROTEIN 12, CHLOROPLASTIC"/>
    <property type="match status" value="1"/>
</dbReference>
<name>A0A1E7EMY4_9STRA</name>
<dbReference type="AlphaFoldDB" id="A0A1E7EMY4"/>
<comment type="catalytic activity">
    <reaction evidence="2">
        <text>[protein]-peptidylproline (omega=180) = [protein]-peptidylproline (omega=0)</text>
        <dbReference type="Rhea" id="RHEA:16237"/>
        <dbReference type="Rhea" id="RHEA-COMP:10747"/>
        <dbReference type="Rhea" id="RHEA-COMP:10748"/>
        <dbReference type="ChEBI" id="CHEBI:83833"/>
        <dbReference type="ChEBI" id="CHEBI:83834"/>
        <dbReference type="EC" id="5.2.1.8"/>
    </reaction>
</comment>
<evidence type="ECO:0000313" key="4">
    <source>
        <dbReference type="EMBL" id="OEU07298.1"/>
    </source>
</evidence>
<dbReference type="Pfam" id="PF00639">
    <property type="entry name" value="Rotamase"/>
    <property type="match status" value="1"/>
</dbReference>
<reference evidence="4 5" key="1">
    <citation type="submission" date="2016-09" db="EMBL/GenBank/DDBJ databases">
        <title>Extensive genetic diversity and differential bi-allelic expression allows diatom success in the polar Southern Ocean.</title>
        <authorList>
            <consortium name="DOE Joint Genome Institute"/>
            <person name="Mock T."/>
            <person name="Otillar R.P."/>
            <person name="Strauss J."/>
            <person name="Dupont C."/>
            <person name="Frickenhaus S."/>
            <person name="Maumus F."/>
            <person name="Mcmullan M."/>
            <person name="Sanges R."/>
            <person name="Schmutz J."/>
            <person name="Toseland A."/>
            <person name="Valas R."/>
            <person name="Veluchamy A."/>
            <person name="Ward B.J."/>
            <person name="Allen A."/>
            <person name="Barry K."/>
            <person name="Falciatore A."/>
            <person name="Ferrante M."/>
            <person name="Fortunato A.E."/>
            <person name="Gloeckner G."/>
            <person name="Gruber A."/>
            <person name="Hipkin R."/>
            <person name="Janech M."/>
            <person name="Kroth P."/>
            <person name="Leese F."/>
            <person name="Lindquist E."/>
            <person name="Lyon B.R."/>
            <person name="Martin J."/>
            <person name="Mayer C."/>
            <person name="Parker M."/>
            <person name="Quesneville H."/>
            <person name="Raymond J."/>
            <person name="Uhlig C."/>
            <person name="Valentin K.U."/>
            <person name="Worden A.Z."/>
            <person name="Armbrust E.V."/>
            <person name="Bowler C."/>
            <person name="Green B."/>
            <person name="Moulton V."/>
            <person name="Van Oosterhout C."/>
            <person name="Grigoriev I."/>
        </authorList>
    </citation>
    <scope>NUCLEOTIDE SEQUENCE [LARGE SCALE GENOMIC DNA]</scope>
    <source>
        <strain evidence="4 5">CCMP1102</strain>
    </source>
</reference>
<dbReference type="SUPFAM" id="SSF54534">
    <property type="entry name" value="FKBP-like"/>
    <property type="match status" value="1"/>
</dbReference>
<evidence type="ECO:0000313" key="5">
    <source>
        <dbReference type="Proteomes" id="UP000095751"/>
    </source>
</evidence>
<dbReference type="InterPro" id="IPR000297">
    <property type="entry name" value="PPIase_PpiC"/>
</dbReference>
<organism evidence="4 5">
    <name type="scientific">Fragilariopsis cylindrus CCMP1102</name>
    <dbReference type="NCBI Taxonomy" id="635003"/>
    <lineage>
        <taxon>Eukaryota</taxon>
        <taxon>Sar</taxon>
        <taxon>Stramenopiles</taxon>
        <taxon>Ochrophyta</taxon>
        <taxon>Bacillariophyta</taxon>
        <taxon>Bacillariophyceae</taxon>
        <taxon>Bacillariophycidae</taxon>
        <taxon>Bacillariales</taxon>
        <taxon>Bacillariaceae</taxon>
        <taxon>Fragilariopsis</taxon>
    </lineage>
</organism>
<feature type="signal peptide" evidence="2">
    <location>
        <begin position="1"/>
        <end position="24"/>
    </location>
</feature>
<feature type="domain" description="PpiC" evidence="3">
    <location>
        <begin position="70"/>
        <end position="174"/>
    </location>
</feature>
<keyword evidence="2" id="KW-0732">Signal</keyword>
<dbReference type="Gene3D" id="3.10.50.40">
    <property type="match status" value="1"/>
</dbReference>
<keyword evidence="1 2" id="KW-0697">Rotamase</keyword>
<dbReference type="PROSITE" id="PS50198">
    <property type="entry name" value="PPIC_PPIASE_2"/>
    <property type="match status" value="1"/>
</dbReference>
<keyword evidence="1 2" id="KW-0413">Isomerase</keyword>